<gene>
    <name evidence="2" type="ORF">Tci_226236</name>
</gene>
<dbReference type="AlphaFoldDB" id="A0A699GZW7"/>
<comment type="caution">
    <text evidence="2">The sequence shown here is derived from an EMBL/GenBank/DDBJ whole genome shotgun (WGS) entry which is preliminary data.</text>
</comment>
<protein>
    <submittedName>
        <fullName evidence="2">Uncharacterized protein</fullName>
    </submittedName>
</protein>
<proteinExistence type="predicted"/>
<name>A0A699GZW7_TANCI</name>
<sequence length="153" mass="17184">MSWTGLPEFADDTITDYSRPSLAIKSNSDDLQNKNPSVTETGESTNSILSKPAIKFVKAAERPTTNKVETAKKPAVKYAELYKKASKRPNMNVVPRPNVNNAQPRTTQDLVIILIQRVKRLERELKARTPSTKIHKVDIGRSRSVMAWVPKKV</sequence>
<accession>A0A699GZW7</accession>
<evidence type="ECO:0000256" key="1">
    <source>
        <dbReference type="SAM" id="MobiDB-lite"/>
    </source>
</evidence>
<organism evidence="2">
    <name type="scientific">Tanacetum cinerariifolium</name>
    <name type="common">Dalmatian daisy</name>
    <name type="synonym">Chrysanthemum cinerariifolium</name>
    <dbReference type="NCBI Taxonomy" id="118510"/>
    <lineage>
        <taxon>Eukaryota</taxon>
        <taxon>Viridiplantae</taxon>
        <taxon>Streptophyta</taxon>
        <taxon>Embryophyta</taxon>
        <taxon>Tracheophyta</taxon>
        <taxon>Spermatophyta</taxon>
        <taxon>Magnoliopsida</taxon>
        <taxon>eudicotyledons</taxon>
        <taxon>Gunneridae</taxon>
        <taxon>Pentapetalae</taxon>
        <taxon>asterids</taxon>
        <taxon>campanulids</taxon>
        <taxon>Asterales</taxon>
        <taxon>Asteraceae</taxon>
        <taxon>Asteroideae</taxon>
        <taxon>Anthemideae</taxon>
        <taxon>Anthemidinae</taxon>
        <taxon>Tanacetum</taxon>
    </lineage>
</organism>
<evidence type="ECO:0000313" key="2">
    <source>
        <dbReference type="EMBL" id="GEW54260.1"/>
    </source>
</evidence>
<feature type="region of interest" description="Disordered" evidence="1">
    <location>
        <begin position="1"/>
        <end position="46"/>
    </location>
</feature>
<dbReference type="EMBL" id="BKCJ010062820">
    <property type="protein sequence ID" value="GEW54260.1"/>
    <property type="molecule type" value="Genomic_DNA"/>
</dbReference>
<feature type="compositionally biased region" description="Polar residues" evidence="1">
    <location>
        <begin position="33"/>
        <end position="46"/>
    </location>
</feature>
<reference evidence="2" key="1">
    <citation type="journal article" date="2019" name="Sci. Rep.">
        <title>Draft genome of Tanacetum cinerariifolium, the natural source of mosquito coil.</title>
        <authorList>
            <person name="Yamashiro T."/>
            <person name="Shiraishi A."/>
            <person name="Satake H."/>
            <person name="Nakayama K."/>
        </authorList>
    </citation>
    <scope>NUCLEOTIDE SEQUENCE</scope>
</reference>